<gene>
    <name evidence="2" type="ORF">F5147DRAFT_747888</name>
</gene>
<dbReference type="InterPro" id="IPR041078">
    <property type="entry name" value="Plavaka"/>
</dbReference>
<feature type="region of interest" description="Disordered" evidence="1">
    <location>
        <begin position="77"/>
        <end position="96"/>
    </location>
</feature>
<reference evidence="2" key="1">
    <citation type="journal article" date="2020" name="New Phytol.">
        <title>Comparative genomics reveals dynamic genome evolution in host specialist ectomycorrhizal fungi.</title>
        <authorList>
            <person name="Lofgren L.A."/>
            <person name="Nguyen N.H."/>
            <person name="Vilgalys R."/>
            <person name="Ruytinx J."/>
            <person name="Liao H.L."/>
            <person name="Branco S."/>
            <person name="Kuo A."/>
            <person name="LaButti K."/>
            <person name="Lipzen A."/>
            <person name="Andreopoulos W."/>
            <person name="Pangilinan J."/>
            <person name="Riley R."/>
            <person name="Hundley H."/>
            <person name="Na H."/>
            <person name="Barry K."/>
            <person name="Grigoriev I.V."/>
            <person name="Stajich J.E."/>
            <person name="Kennedy P.G."/>
        </authorList>
    </citation>
    <scope>NUCLEOTIDE SEQUENCE</scope>
    <source>
        <strain evidence="2">FC423</strain>
    </source>
</reference>
<dbReference type="Pfam" id="PF18759">
    <property type="entry name" value="Plavaka"/>
    <property type="match status" value="1"/>
</dbReference>
<dbReference type="RefSeq" id="XP_041287192.1">
    <property type="nucleotide sequence ID" value="XM_041439997.1"/>
</dbReference>
<dbReference type="GeneID" id="64702256"/>
<dbReference type="OrthoDB" id="3199698at2759"/>
<name>A0A9P7EVY6_9AGAM</name>
<dbReference type="Proteomes" id="UP000823399">
    <property type="component" value="Unassembled WGS sequence"/>
</dbReference>
<evidence type="ECO:0008006" key="4">
    <source>
        <dbReference type="Google" id="ProtNLM"/>
    </source>
</evidence>
<dbReference type="AlphaFoldDB" id="A0A9P7EVY6"/>
<evidence type="ECO:0000313" key="3">
    <source>
        <dbReference type="Proteomes" id="UP000823399"/>
    </source>
</evidence>
<proteinExistence type="predicted"/>
<organism evidence="2 3">
    <name type="scientific">Suillus discolor</name>
    <dbReference type="NCBI Taxonomy" id="1912936"/>
    <lineage>
        <taxon>Eukaryota</taxon>
        <taxon>Fungi</taxon>
        <taxon>Dikarya</taxon>
        <taxon>Basidiomycota</taxon>
        <taxon>Agaricomycotina</taxon>
        <taxon>Agaricomycetes</taxon>
        <taxon>Agaricomycetidae</taxon>
        <taxon>Boletales</taxon>
        <taxon>Suillineae</taxon>
        <taxon>Suillaceae</taxon>
        <taxon>Suillus</taxon>
    </lineage>
</organism>
<protein>
    <recommendedName>
        <fullName evidence="4">Transposase</fullName>
    </recommendedName>
</protein>
<evidence type="ECO:0000256" key="1">
    <source>
        <dbReference type="SAM" id="MobiDB-lite"/>
    </source>
</evidence>
<evidence type="ECO:0000313" key="2">
    <source>
        <dbReference type="EMBL" id="KAG2093479.1"/>
    </source>
</evidence>
<feature type="region of interest" description="Disordered" evidence="1">
    <location>
        <begin position="567"/>
        <end position="596"/>
    </location>
</feature>
<sequence>MTTHFHHNQDKNEMAMLMVSHSSSLNTSTSFLTASSEDVLHHLSPAPALEVDSEFYGTGKSLYRNYHTGLNARPCDASGNFLPPGTPPIPLAEQSPDDWSPFRNQIEFETAEFLYSHVQMSTPNINTLLDLWAASLLKHGDQPPFADCKDLYNTIDNIPIGGISWQSFKIQYSGEKPVGPDVPPWMNQQFEVWYCDPHEVARNILTNPDYVNEFDYHPFHEYSVDKDEHCYQDFMLGNWAWQQADIIAADPDNLRATFVPIILRSDKTTVSISTGNNKYYPLYLSIGNVHNNVRRAHRNTLCLIGFLAIPKKFQNFQCQIFHSSLTKILETLKDVMSKPEVIRFRPYIADYEEQVLLTSIVRNWCPRCLAPRGQLDDDALCRCEAHREALVEEDTFDVDMLQREFGIVGDVMPFTNDFPHANIHQLIAPDILHQIIKGCFKDHLVTWVEKYLHQDALCWFHHYHPIFLKLGIIPTFSLPRQHAMKHYPKLIRLFGAPNGLCSSMTENKHIKAVKQPWRRSNKYNALGQMLVTNQQLNKLAALHVDFTKCGMLNSTCLSDALNMKGNNEPMNDIPNTIQSNAADDNDNDGLDNGEIDDGPPEIEAHLIIILERNCAQTVAALAIELSVKHLQELIESFLFKQLHPHDTCDHATIPADSFPVYNGKVSVVNSASSRFYAPSDLSVVGGMNAHARYDCVFINSRPELDGMRGLEVARVLCFFSFRYKLVLYECAVVCWFSVISDAPDEDTGMWVVQPSFNDHSPDISVIHIDAIYRAAHLLPIYGTDPIPHHLKFYHSLDNFCAFYVNKFVDHHAFEIAF</sequence>
<keyword evidence="3" id="KW-1185">Reference proteome</keyword>
<dbReference type="EMBL" id="JABBWM010000084">
    <property type="protein sequence ID" value="KAG2093479.1"/>
    <property type="molecule type" value="Genomic_DNA"/>
</dbReference>
<comment type="caution">
    <text evidence="2">The sequence shown here is derived from an EMBL/GenBank/DDBJ whole genome shotgun (WGS) entry which is preliminary data.</text>
</comment>
<feature type="compositionally biased region" description="Acidic residues" evidence="1">
    <location>
        <begin position="583"/>
        <end position="596"/>
    </location>
</feature>
<feature type="compositionally biased region" description="Polar residues" evidence="1">
    <location>
        <begin position="567"/>
        <end position="582"/>
    </location>
</feature>
<accession>A0A9P7EVY6</accession>